<evidence type="ECO:0000313" key="1">
    <source>
        <dbReference type="EMBL" id="JAH70624.1"/>
    </source>
</evidence>
<reference evidence="1" key="1">
    <citation type="submission" date="2014-11" db="EMBL/GenBank/DDBJ databases">
        <authorList>
            <person name="Amaro Gonzalez C."/>
        </authorList>
    </citation>
    <scope>NUCLEOTIDE SEQUENCE</scope>
</reference>
<organism evidence="1">
    <name type="scientific">Anguilla anguilla</name>
    <name type="common">European freshwater eel</name>
    <name type="synonym">Muraena anguilla</name>
    <dbReference type="NCBI Taxonomy" id="7936"/>
    <lineage>
        <taxon>Eukaryota</taxon>
        <taxon>Metazoa</taxon>
        <taxon>Chordata</taxon>
        <taxon>Craniata</taxon>
        <taxon>Vertebrata</taxon>
        <taxon>Euteleostomi</taxon>
        <taxon>Actinopterygii</taxon>
        <taxon>Neopterygii</taxon>
        <taxon>Teleostei</taxon>
        <taxon>Anguilliformes</taxon>
        <taxon>Anguillidae</taxon>
        <taxon>Anguilla</taxon>
    </lineage>
</organism>
<protein>
    <submittedName>
        <fullName evidence="1">Uncharacterized protein</fullName>
    </submittedName>
</protein>
<proteinExistence type="predicted"/>
<accession>A0A0E9UXL9</accession>
<reference evidence="1" key="2">
    <citation type="journal article" date="2015" name="Fish Shellfish Immunol.">
        <title>Early steps in the European eel (Anguilla anguilla)-Vibrio vulnificus interaction in the gills: Role of the RtxA13 toxin.</title>
        <authorList>
            <person name="Callol A."/>
            <person name="Pajuelo D."/>
            <person name="Ebbesson L."/>
            <person name="Teles M."/>
            <person name="MacKenzie S."/>
            <person name="Amaro C."/>
        </authorList>
    </citation>
    <scope>NUCLEOTIDE SEQUENCE</scope>
</reference>
<name>A0A0E9UXL9_ANGAN</name>
<dbReference type="AlphaFoldDB" id="A0A0E9UXL9"/>
<sequence length="46" mass="5420">MKALANYASPGRRVRHTLAMTWFIFSPDQRTYHCAKHNCLILICHF</sequence>
<dbReference type="EMBL" id="GBXM01037953">
    <property type="protein sequence ID" value="JAH70624.1"/>
    <property type="molecule type" value="Transcribed_RNA"/>
</dbReference>